<dbReference type="EMBL" id="BMNE01000003">
    <property type="protein sequence ID" value="GGN82506.1"/>
    <property type="molecule type" value="Genomic_DNA"/>
</dbReference>
<reference evidence="2" key="1">
    <citation type="journal article" date="2019" name="Int. J. Syst. Evol. Microbiol.">
        <title>The Global Catalogue of Microorganisms (GCM) 10K type strain sequencing project: providing services to taxonomists for standard genome sequencing and annotation.</title>
        <authorList>
            <consortium name="The Broad Institute Genomics Platform"/>
            <consortium name="The Broad Institute Genome Sequencing Center for Infectious Disease"/>
            <person name="Wu L."/>
            <person name="Ma J."/>
        </authorList>
    </citation>
    <scope>NUCLEOTIDE SEQUENCE [LARGE SCALE GENOMIC DNA]</scope>
    <source>
        <strain evidence="2">CGMCC 4.7329</strain>
    </source>
</reference>
<evidence type="ECO:0000313" key="2">
    <source>
        <dbReference type="Proteomes" id="UP000658127"/>
    </source>
</evidence>
<evidence type="ECO:0000313" key="1">
    <source>
        <dbReference type="EMBL" id="GGN82506.1"/>
    </source>
</evidence>
<sequence>MNLLEIAERRGPFAVVYMDASPDTEDSAQPWDLRCRSIRERLVTAGAGQGMLDQFDRAITDSPPGRGRAGRLLILDENTVHVDEYLPEPPAREVVRVSALPYLIPLLPQHAVQQEVLDTFAAEFGREGGLAVTGLGATAEALRMANVDRLLIDPDRLGDRTVQVGADRAQVVAGPDGPASWTAGTAPHQTCRADEALPVAALLMGAEVTTVSGGLPSEDGVAALVRQR</sequence>
<dbReference type="Proteomes" id="UP000658127">
    <property type="component" value="Unassembled WGS sequence"/>
</dbReference>
<name>A0ABQ2KHZ1_9NOCA</name>
<gene>
    <name evidence="1" type="ORF">GCM10011610_33940</name>
</gene>
<comment type="caution">
    <text evidence="1">The sequence shown here is derived from an EMBL/GenBank/DDBJ whole genome shotgun (WGS) entry which is preliminary data.</text>
</comment>
<accession>A0ABQ2KHZ1</accession>
<proteinExistence type="predicted"/>
<protein>
    <submittedName>
        <fullName evidence="1">Uncharacterized protein</fullName>
    </submittedName>
</protein>
<keyword evidence="2" id="KW-1185">Reference proteome</keyword>
<organism evidence="1 2">
    <name type="scientific">Nocardia rhizosphaerihabitans</name>
    <dbReference type="NCBI Taxonomy" id="1691570"/>
    <lineage>
        <taxon>Bacteria</taxon>
        <taxon>Bacillati</taxon>
        <taxon>Actinomycetota</taxon>
        <taxon>Actinomycetes</taxon>
        <taxon>Mycobacteriales</taxon>
        <taxon>Nocardiaceae</taxon>
        <taxon>Nocardia</taxon>
    </lineage>
</organism>